<evidence type="ECO:0000256" key="2">
    <source>
        <dbReference type="ARBA" id="ARBA00022490"/>
    </source>
</evidence>
<dbReference type="SUPFAM" id="SSF52047">
    <property type="entry name" value="RNI-like"/>
    <property type="match status" value="1"/>
</dbReference>
<accession>A0AAD7S8C6</accession>
<dbReference type="PANTHER" id="PTHR10901">
    <property type="entry name" value="TROPOMODULIN"/>
    <property type="match status" value="1"/>
</dbReference>
<dbReference type="GO" id="GO:0005523">
    <property type="term" value="F:tropomyosin binding"/>
    <property type="evidence" value="ECO:0007669"/>
    <property type="project" value="InterPro"/>
</dbReference>
<gene>
    <name evidence="5" type="ORF">AAFF_G00435290</name>
</gene>
<dbReference type="GO" id="GO:0006936">
    <property type="term" value="P:muscle contraction"/>
    <property type="evidence" value="ECO:0007669"/>
    <property type="project" value="TreeGrafter"/>
</dbReference>
<comment type="caution">
    <text evidence="5">The sequence shown here is derived from an EMBL/GenBank/DDBJ whole genome shotgun (WGS) entry which is preliminary data.</text>
</comment>
<dbReference type="InterPro" id="IPR004934">
    <property type="entry name" value="TMOD"/>
</dbReference>
<dbReference type="GO" id="GO:0051694">
    <property type="term" value="P:pointed-end actin filament capping"/>
    <property type="evidence" value="ECO:0007669"/>
    <property type="project" value="InterPro"/>
</dbReference>
<keyword evidence="2" id="KW-0963">Cytoplasm</keyword>
<evidence type="ECO:0000256" key="4">
    <source>
        <dbReference type="SAM" id="MobiDB-lite"/>
    </source>
</evidence>
<feature type="region of interest" description="Disordered" evidence="4">
    <location>
        <begin position="100"/>
        <end position="125"/>
    </location>
</feature>
<dbReference type="Proteomes" id="UP001221898">
    <property type="component" value="Unassembled WGS sequence"/>
</dbReference>
<evidence type="ECO:0000313" key="5">
    <source>
        <dbReference type="EMBL" id="KAJ8397840.1"/>
    </source>
</evidence>
<dbReference type="Gene3D" id="3.80.10.10">
    <property type="entry name" value="Ribonuclease Inhibitor"/>
    <property type="match status" value="1"/>
</dbReference>
<name>A0AAD7S8C6_9TELE</name>
<dbReference type="EMBL" id="JAINUG010000095">
    <property type="protein sequence ID" value="KAJ8397840.1"/>
    <property type="molecule type" value="Genomic_DNA"/>
</dbReference>
<dbReference type="InterPro" id="IPR032675">
    <property type="entry name" value="LRR_dom_sf"/>
</dbReference>
<reference evidence="5" key="1">
    <citation type="journal article" date="2023" name="Science">
        <title>Genome structures resolve the early diversification of teleost fishes.</title>
        <authorList>
            <person name="Parey E."/>
            <person name="Louis A."/>
            <person name="Montfort J."/>
            <person name="Bouchez O."/>
            <person name="Roques C."/>
            <person name="Iampietro C."/>
            <person name="Lluch J."/>
            <person name="Castinel A."/>
            <person name="Donnadieu C."/>
            <person name="Desvignes T."/>
            <person name="Floi Bucao C."/>
            <person name="Jouanno E."/>
            <person name="Wen M."/>
            <person name="Mejri S."/>
            <person name="Dirks R."/>
            <person name="Jansen H."/>
            <person name="Henkel C."/>
            <person name="Chen W.J."/>
            <person name="Zahm M."/>
            <person name="Cabau C."/>
            <person name="Klopp C."/>
            <person name="Thompson A.W."/>
            <person name="Robinson-Rechavi M."/>
            <person name="Braasch I."/>
            <person name="Lecointre G."/>
            <person name="Bobe J."/>
            <person name="Postlethwait J.H."/>
            <person name="Berthelot C."/>
            <person name="Roest Crollius H."/>
            <person name="Guiguen Y."/>
        </authorList>
    </citation>
    <scope>NUCLEOTIDE SEQUENCE</scope>
    <source>
        <strain evidence="5">NC1722</strain>
    </source>
</reference>
<dbReference type="PANTHER" id="PTHR10901:SF8">
    <property type="entry name" value="TROPOMODULIN-1"/>
    <property type="match status" value="1"/>
</dbReference>
<evidence type="ECO:0008006" key="7">
    <source>
        <dbReference type="Google" id="ProtNLM"/>
    </source>
</evidence>
<keyword evidence="6" id="KW-1185">Reference proteome</keyword>
<proteinExistence type="predicted"/>
<dbReference type="GO" id="GO:0030239">
    <property type="term" value="P:myofibril assembly"/>
    <property type="evidence" value="ECO:0007669"/>
    <property type="project" value="TreeGrafter"/>
</dbReference>
<protein>
    <recommendedName>
        <fullName evidence="7">Tropomodulin</fullName>
    </recommendedName>
</protein>
<organism evidence="5 6">
    <name type="scientific">Aldrovandia affinis</name>
    <dbReference type="NCBI Taxonomy" id="143900"/>
    <lineage>
        <taxon>Eukaryota</taxon>
        <taxon>Metazoa</taxon>
        <taxon>Chordata</taxon>
        <taxon>Craniata</taxon>
        <taxon>Vertebrata</taxon>
        <taxon>Euteleostomi</taxon>
        <taxon>Actinopterygii</taxon>
        <taxon>Neopterygii</taxon>
        <taxon>Teleostei</taxon>
        <taxon>Notacanthiformes</taxon>
        <taxon>Halosauridae</taxon>
        <taxon>Aldrovandia</taxon>
    </lineage>
</organism>
<comment type="subcellular location">
    <subcellularLocation>
        <location evidence="1">Cytoplasm</location>
        <location evidence="1">Cytoskeleton</location>
    </subcellularLocation>
</comment>
<dbReference type="Pfam" id="PF03250">
    <property type="entry name" value="Tropomodulin"/>
    <property type="match status" value="1"/>
</dbReference>
<dbReference type="AlphaFoldDB" id="A0AAD7S8C6"/>
<dbReference type="GO" id="GO:0007015">
    <property type="term" value="P:actin filament organization"/>
    <property type="evidence" value="ECO:0007669"/>
    <property type="project" value="TreeGrafter"/>
</dbReference>
<keyword evidence="3" id="KW-0206">Cytoskeleton</keyword>
<evidence type="ECO:0000313" key="6">
    <source>
        <dbReference type="Proteomes" id="UP001221898"/>
    </source>
</evidence>
<evidence type="ECO:0000256" key="1">
    <source>
        <dbReference type="ARBA" id="ARBA00004245"/>
    </source>
</evidence>
<dbReference type="GO" id="GO:0005865">
    <property type="term" value="C:striated muscle thin filament"/>
    <property type="evidence" value="ECO:0007669"/>
    <property type="project" value="TreeGrafter"/>
</dbReference>
<sequence length="438" mass="49552">MTSLDWHSREEEEYFGSCHRTLVSDLFGRVGNEKVSLNLSNLFPQHRLPRDYFLPCLAIPSCQVFFSKELEKYRDVDEDELLKQLTDEELRQLELELDELDQDDAGLPAGHRQKDQTKKPPTGTFQRDDLLAHLEKEAKEHPDKQDPVPYTGEKRGKAWVSQTLDPVREEVTLEPELEEALAIANDTELCDIAAILGMHTLMSNQQYYDAIGSSTIISKQGFNSIIQYTQYQSVPDEQPNSTDVAGTLERVRRNDADLREVNLNNIKNIPGLTLRAYAEALKCNTEVQRLCIVGTQSTDLVAFALADMLKVNTSLHSLNVESNFITGAGILALVESLQFNTTLLELKIDNQSQAVGNRVEMEMARMLEQNSTLLKFGYRFTQQGPRLRCSNAVMYNNDLARVVRSHSDGSFTLTLSVPKLEKAFKKKFKSKSNTKDKA</sequence>
<evidence type="ECO:0000256" key="3">
    <source>
        <dbReference type="ARBA" id="ARBA00023212"/>
    </source>
</evidence>